<dbReference type="PANTHER" id="PTHR47534:SF2">
    <property type="entry name" value="KETOREDUCTASE (KR) DOMAIN-CONTAINING PROTEIN-RELATED"/>
    <property type="match status" value="1"/>
</dbReference>
<reference evidence="2" key="1">
    <citation type="submission" date="2022-11" db="EMBL/GenBank/DDBJ databases">
        <authorList>
            <person name="Petersen C."/>
        </authorList>
    </citation>
    <scope>NUCLEOTIDE SEQUENCE</scope>
    <source>
        <strain evidence="2">IBT 22155</strain>
    </source>
</reference>
<gene>
    <name evidence="2" type="ORF">N7515_002879</name>
</gene>
<sequence>MVNLQAIQAHNATLKSLTSGLVAVFGKFNLLQHATRYGEAVAARSHRKALHLTNPLPVGGTSGIALSTALALARHTTSPKIYLIGRSQSAADTAIASMKTINSSAQPTFLQTDISLLKNVDSVCAEIAAREKAVNLLFMTPGYMTLKGRDETAEGLDRKFVLHFYARMRFITNLLPLLNAAAQDASLNSNARLSRVVSVLDPMVSVRAGGSGTLDFSDLSLKDTFSLKKCGWHASLMGDFFLESMAQKNRHTSFVHAYPSGVATGVLRELPAGRVLSAVLTPLLRPIMVPLEESGERHLFAATSGRYPPKAEGEDMEGDVAIGSDGAKGSGCYWVNWDGEVFPPNNKLERTRGQDAVEKVVQHTEEVFKQVCEQGKTYP</sequence>
<dbReference type="Proteomes" id="UP001149079">
    <property type="component" value="Unassembled WGS sequence"/>
</dbReference>
<keyword evidence="1" id="KW-0560">Oxidoreductase</keyword>
<keyword evidence="3" id="KW-1185">Reference proteome</keyword>
<dbReference type="RefSeq" id="XP_056525736.1">
    <property type="nucleotide sequence ID" value="XM_056663623.1"/>
</dbReference>
<dbReference type="FunFam" id="3.40.50.720:FF:000637">
    <property type="entry name" value="Uncharacterized oxidoreductase C736.13"/>
    <property type="match status" value="1"/>
</dbReference>
<dbReference type="EMBL" id="JAPQKL010000002">
    <property type="protein sequence ID" value="KAJ5144092.1"/>
    <property type="molecule type" value="Genomic_DNA"/>
</dbReference>
<name>A0A9W9LA35_9EURO</name>
<comment type="caution">
    <text evidence="2">The sequence shown here is derived from an EMBL/GenBank/DDBJ whole genome shotgun (WGS) entry which is preliminary data.</text>
</comment>
<evidence type="ECO:0000313" key="3">
    <source>
        <dbReference type="Proteomes" id="UP001149079"/>
    </source>
</evidence>
<dbReference type="SUPFAM" id="SSF51735">
    <property type="entry name" value="NAD(P)-binding Rossmann-fold domains"/>
    <property type="match status" value="1"/>
</dbReference>
<dbReference type="InterPro" id="IPR036291">
    <property type="entry name" value="NAD(P)-bd_dom_sf"/>
</dbReference>
<reference evidence="2" key="2">
    <citation type="journal article" date="2023" name="IMA Fungus">
        <title>Comparative genomic study of the Penicillium genus elucidates a diverse pangenome and 15 lateral gene transfer events.</title>
        <authorList>
            <person name="Petersen C."/>
            <person name="Sorensen T."/>
            <person name="Nielsen M.R."/>
            <person name="Sondergaard T.E."/>
            <person name="Sorensen J.L."/>
            <person name="Fitzpatrick D.A."/>
            <person name="Frisvad J.C."/>
            <person name="Nielsen K.L."/>
        </authorList>
    </citation>
    <scope>NUCLEOTIDE SEQUENCE</scope>
    <source>
        <strain evidence="2">IBT 22155</strain>
    </source>
</reference>
<dbReference type="AlphaFoldDB" id="A0A9W9LA35"/>
<dbReference type="OrthoDB" id="2898509at2759"/>
<dbReference type="InterPro" id="IPR052228">
    <property type="entry name" value="Sec_Metab_Biosynth_Oxidored"/>
</dbReference>
<organism evidence="2 3">
    <name type="scientific">Penicillium bovifimosum</name>
    <dbReference type="NCBI Taxonomy" id="126998"/>
    <lineage>
        <taxon>Eukaryota</taxon>
        <taxon>Fungi</taxon>
        <taxon>Dikarya</taxon>
        <taxon>Ascomycota</taxon>
        <taxon>Pezizomycotina</taxon>
        <taxon>Eurotiomycetes</taxon>
        <taxon>Eurotiomycetidae</taxon>
        <taxon>Eurotiales</taxon>
        <taxon>Aspergillaceae</taxon>
        <taxon>Penicillium</taxon>
    </lineage>
</organism>
<dbReference type="GO" id="GO:0016491">
    <property type="term" value="F:oxidoreductase activity"/>
    <property type="evidence" value="ECO:0007669"/>
    <property type="project" value="UniProtKB-KW"/>
</dbReference>
<dbReference type="Gene3D" id="3.40.50.720">
    <property type="entry name" value="NAD(P)-binding Rossmann-like Domain"/>
    <property type="match status" value="1"/>
</dbReference>
<dbReference type="PANTHER" id="PTHR47534">
    <property type="entry name" value="YALI0E05731P"/>
    <property type="match status" value="1"/>
</dbReference>
<evidence type="ECO:0000256" key="1">
    <source>
        <dbReference type="ARBA" id="ARBA00023002"/>
    </source>
</evidence>
<accession>A0A9W9LA35</accession>
<protein>
    <submittedName>
        <fullName evidence="2">Uncharacterized protein</fullName>
    </submittedName>
</protein>
<proteinExistence type="predicted"/>
<dbReference type="GeneID" id="81402793"/>
<evidence type="ECO:0000313" key="2">
    <source>
        <dbReference type="EMBL" id="KAJ5144092.1"/>
    </source>
</evidence>